<dbReference type="SUPFAM" id="SSF48256">
    <property type="entry name" value="Citrate synthase"/>
    <property type="match status" value="1"/>
</dbReference>
<dbReference type="Gene3D" id="1.10.230.10">
    <property type="entry name" value="Cytochrome P450-Terp, domain 2"/>
    <property type="match status" value="1"/>
</dbReference>
<feature type="domain" description="Helix-turn-helix" evidence="6">
    <location>
        <begin position="7"/>
        <end position="58"/>
    </location>
</feature>
<dbReference type="InterPro" id="IPR016142">
    <property type="entry name" value="Citrate_synth-like_lrg_a-sub"/>
</dbReference>
<feature type="region of interest" description="Disordered" evidence="5">
    <location>
        <begin position="392"/>
        <end position="414"/>
    </location>
</feature>
<dbReference type="PANTHER" id="PTHR11739:SF4">
    <property type="entry name" value="CITRATE SYNTHASE, PEROXISOMAL"/>
    <property type="match status" value="1"/>
</dbReference>
<dbReference type="Pfam" id="PF12728">
    <property type="entry name" value="HTH_17"/>
    <property type="match status" value="1"/>
</dbReference>
<dbReference type="SUPFAM" id="SSF46955">
    <property type="entry name" value="Putative DNA-binding domain"/>
    <property type="match status" value="1"/>
</dbReference>
<dbReference type="EMBL" id="BOQN01000085">
    <property type="protein sequence ID" value="GIM94724.1"/>
    <property type="molecule type" value="Genomic_DNA"/>
</dbReference>
<reference evidence="7 8" key="1">
    <citation type="submission" date="2021-03" db="EMBL/GenBank/DDBJ databases">
        <title>Whole genome shotgun sequence of Actinoplanes toevensis NBRC 105298.</title>
        <authorList>
            <person name="Komaki H."/>
            <person name="Tamura T."/>
        </authorList>
    </citation>
    <scope>NUCLEOTIDE SEQUENCE [LARGE SCALE GENOMIC DNA]</scope>
    <source>
        <strain evidence="7 8">NBRC 105298</strain>
    </source>
</reference>
<gene>
    <name evidence="7" type="ORF">Ato02nite_065170</name>
</gene>
<evidence type="ECO:0000256" key="3">
    <source>
        <dbReference type="ARBA" id="ARBA00012972"/>
    </source>
</evidence>
<keyword evidence="4" id="KW-0808">Transferase</keyword>
<dbReference type="Gene3D" id="1.10.1660.10">
    <property type="match status" value="1"/>
</dbReference>
<evidence type="ECO:0000256" key="1">
    <source>
        <dbReference type="ARBA" id="ARBA00005163"/>
    </source>
</evidence>
<dbReference type="PRINTS" id="PR00143">
    <property type="entry name" value="CITRTSNTHASE"/>
</dbReference>
<evidence type="ECO:0000313" key="8">
    <source>
        <dbReference type="Proteomes" id="UP000677082"/>
    </source>
</evidence>
<comment type="similarity">
    <text evidence="2">Belongs to the citrate synthase family.</text>
</comment>
<dbReference type="Proteomes" id="UP000677082">
    <property type="component" value="Unassembled WGS sequence"/>
</dbReference>
<dbReference type="AlphaFoldDB" id="A0A919TIL2"/>
<comment type="caution">
    <text evidence="7">The sequence shown here is derived from an EMBL/GenBank/DDBJ whole genome shotgun (WGS) entry which is preliminary data.</text>
</comment>
<dbReference type="EC" id="2.3.3.16" evidence="3"/>
<evidence type="ECO:0000313" key="7">
    <source>
        <dbReference type="EMBL" id="GIM94724.1"/>
    </source>
</evidence>
<dbReference type="GO" id="GO:0005829">
    <property type="term" value="C:cytosol"/>
    <property type="evidence" value="ECO:0007669"/>
    <property type="project" value="TreeGrafter"/>
</dbReference>
<protein>
    <recommendedName>
        <fullName evidence="3">citrate synthase (unknown stereospecificity)</fullName>
        <ecNumber evidence="3">2.3.3.16</ecNumber>
    </recommendedName>
</protein>
<dbReference type="GO" id="GO:0036440">
    <property type="term" value="F:citrate synthase activity"/>
    <property type="evidence" value="ECO:0007669"/>
    <property type="project" value="UniProtKB-EC"/>
</dbReference>
<dbReference type="InterPro" id="IPR002020">
    <property type="entry name" value="Citrate_synthase"/>
</dbReference>
<sequence>MPSEPHLMTTEQVADRLGIKPASVYAYVSRGLLRSRRNADGKGSLFEKPDVDAFVASRKRPTTPGIQTGITLIRDGNLYYRGHDACVLARTASFEAVAALLWAGDLERTEFVPNAELRDLAARVTMQLPAAARTTDRLRVVVAAAAAADPLRFDTSPTAVMTTGRTMLATMVAALPLAANPTDCRTLRDAGAGAGADSPEPSIAELLWHRLTPETPGSTGYHLLNAALVLLADHDIAASTLAARVAASTRAHPYAVVSAGLAALDGPLHGAASGLAHAMVADAIASKDPVGTITGRQRSGTPVPGFGHPLYPDGDPRATALLRMIADGPVRDTAERMIDAMRTRAGIHPNIDFALATLTLTHNMPADAGETIFAVGRTAGWLAHALEEYADKPSRFRPTGQYAGRKPTPDREQG</sequence>
<dbReference type="InterPro" id="IPR009061">
    <property type="entry name" value="DNA-bd_dom_put_sf"/>
</dbReference>
<dbReference type="GO" id="GO:0005975">
    <property type="term" value="P:carbohydrate metabolic process"/>
    <property type="evidence" value="ECO:0007669"/>
    <property type="project" value="TreeGrafter"/>
</dbReference>
<keyword evidence="8" id="KW-1185">Reference proteome</keyword>
<name>A0A919TIL2_9ACTN</name>
<dbReference type="GO" id="GO:0006099">
    <property type="term" value="P:tricarboxylic acid cycle"/>
    <property type="evidence" value="ECO:0007669"/>
    <property type="project" value="TreeGrafter"/>
</dbReference>
<evidence type="ECO:0000256" key="4">
    <source>
        <dbReference type="ARBA" id="ARBA00022679"/>
    </source>
</evidence>
<proteinExistence type="inferred from homology"/>
<dbReference type="PANTHER" id="PTHR11739">
    <property type="entry name" value="CITRATE SYNTHASE"/>
    <property type="match status" value="1"/>
</dbReference>
<dbReference type="CDD" id="cd06102">
    <property type="entry name" value="citrate_synt_like_2"/>
    <property type="match status" value="1"/>
</dbReference>
<evidence type="ECO:0000256" key="5">
    <source>
        <dbReference type="SAM" id="MobiDB-lite"/>
    </source>
</evidence>
<dbReference type="RefSeq" id="WP_213010490.1">
    <property type="nucleotide sequence ID" value="NZ_BOQN01000085.1"/>
</dbReference>
<dbReference type="InterPro" id="IPR041657">
    <property type="entry name" value="HTH_17"/>
</dbReference>
<dbReference type="Pfam" id="PF00285">
    <property type="entry name" value="Citrate_synt"/>
    <property type="match status" value="1"/>
</dbReference>
<accession>A0A919TIL2</accession>
<comment type="pathway">
    <text evidence="1">Carbohydrate metabolism; tricarboxylic acid cycle.</text>
</comment>
<organism evidence="7 8">
    <name type="scientific">Paractinoplanes toevensis</name>
    <dbReference type="NCBI Taxonomy" id="571911"/>
    <lineage>
        <taxon>Bacteria</taxon>
        <taxon>Bacillati</taxon>
        <taxon>Actinomycetota</taxon>
        <taxon>Actinomycetes</taxon>
        <taxon>Micromonosporales</taxon>
        <taxon>Micromonosporaceae</taxon>
        <taxon>Paractinoplanes</taxon>
    </lineage>
</organism>
<evidence type="ECO:0000259" key="6">
    <source>
        <dbReference type="Pfam" id="PF12728"/>
    </source>
</evidence>
<dbReference type="InterPro" id="IPR036969">
    <property type="entry name" value="Citrate_synthase_sf"/>
</dbReference>
<dbReference type="InterPro" id="IPR016143">
    <property type="entry name" value="Citrate_synth-like_sm_a-sub"/>
</dbReference>
<evidence type="ECO:0000256" key="2">
    <source>
        <dbReference type="ARBA" id="ARBA00010566"/>
    </source>
</evidence>
<dbReference type="Gene3D" id="1.10.580.10">
    <property type="entry name" value="Citrate Synthase, domain 1"/>
    <property type="match status" value="1"/>
</dbReference>